<keyword evidence="2 3" id="KW-0040">ANK repeat</keyword>
<dbReference type="Proteomes" id="UP000078237">
    <property type="component" value="Unassembled WGS sequence"/>
</dbReference>
<evidence type="ECO:0000256" key="3">
    <source>
        <dbReference type="PROSITE-ProRule" id="PRU00023"/>
    </source>
</evidence>
<gene>
    <name evidence="6" type="ORF">MMYC01_202226</name>
</gene>
<name>A0A175WDN8_9PEZI</name>
<evidence type="ECO:0000313" key="7">
    <source>
        <dbReference type="Proteomes" id="UP000078237"/>
    </source>
</evidence>
<dbReference type="Gene3D" id="3.40.50.300">
    <property type="entry name" value="P-loop containing nucleotide triphosphate hydrolases"/>
    <property type="match status" value="1"/>
</dbReference>
<dbReference type="InterPro" id="IPR007111">
    <property type="entry name" value="NACHT_NTPase"/>
</dbReference>
<keyword evidence="1" id="KW-0677">Repeat</keyword>
<feature type="repeat" description="ANK" evidence="3">
    <location>
        <begin position="1575"/>
        <end position="1614"/>
    </location>
</feature>
<dbReference type="InterPro" id="IPR054471">
    <property type="entry name" value="GPIID_WHD"/>
</dbReference>
<dbReference type="OrthoDB" id="5296112at2759"/>
<dbReference type="InterPro" id="IPR056884">
    <property type="entry name" value="NPHP3-like_N"/>
</dbReference>
<feature type="region of interest" description="Disordered" evidence="4">
    <location>
        <begin position="2124"/>
        <end position="2145"/>
    </location>
</feature>
<dbReference type="SUPFAM" id="SSF52540">
    <property type="entry name" value="P-loop containing nucleoside triphosphate hydrolases"/>
    <property type="match status" value="1"/>
</dbReference>
<dbReference type="STRING" id="100816.A0A175WDN8"/>
<feature type="compositionally biased region" description="Basic and acidic residues" evidence="4">
    <location>
        <begin position="2124"/>
        <end position="2133"/>
    </location>
</feature>
<feature type="repeat" description="ANK" evidence="3">
    <location>
        <begin position="1176"/>
        <end position="1197"/>
    </location>
</feature>
<proteinExistence type="predicted"/>
<feature type="domain" description="NACHT" evidence="5">
    <location>
        <begin position="92"/>
        <end position="236"/>
    </location>
</feature>
<dbReference type="SMART" id="SM00248">
    <property type="entry name" value="ANK"/>
    <property type="match status" value="27"/>
</dbReference>
<accession>A0A175WDN8</accession>
<dbReference type="EMBL" id="LCTW02000031">
    <property type="protein sequence ID" value="KXX81619.1"/>
    <property type="molecule type" value="Genomic_DNA"/>
</dbReference>
<sequence>MNYNSDVNIDVVSSDEDVSLIGMDDVSNYNPDHILPETPAVINKIRQWLDPTPYRHDGGEYHRHLASHAEGTGRWLTATENYRKWHAGSDHGLLWIKGIPGSGKSVFAATLADALAREGHPVLFFFFRQIIDANHKPMQLLRDWLDQVLEYSPPLQRNLKAYVDEDRPDLNRDLESVGIDDLWKHLKTALAHISRVYLVADALDEMDKDNDKFLSALASLGMWKPAEVKVLITSRPVSTVEAPLREFPALRIRLEERFVDVDIATYVQRGLESSTISAQDRALIKEAVPGRANGLFLYAKLAMDAFLEPGADVQHVLRTLPADLNAMYTDLLREHARRSGVPSDVQRLLLCWVTHATRPLRLIEMAEMISVTHNVARCHGDLKSAKALVRAACGPLLEIHPNETVSVVHHSLTEFLLGSTRPAGDTTSFPVLMPGPTHEQLGLSCIQYLLSSGCLDGSGPVRETETDSWMRAPRRGSHARIRLEFPFAEYASRNWSLHVAKAASDDLASATLLSAMDSFFTPGSRLSAWLDTEWKPLATKGVMPCHIAARYGLTLYLGRLIRRDGAAVVNCVDFMGQTPLFHAASAGHDAAVKMLLDAGANPDPHNKVGLKPLHRVASNNHASVVTLLLAAGVDPLTEKTDENPGRWCGNAPRTMGHTPLMYACQAGHVAVVEAFLPYLKGVNTVQRALDWASRAARTDVVKLLVQQPDVDVNAKVRGNTALFNACKNLDIGSMEALIAAGADATISCLDSADEFAGAGSSVNTGTLGVSPLEAFCKASGSSRDHYRGGAIPRLGHDNLQYGIELLLRAGADINRYNSHLETPLHHAAGNLALMRLLLAWGADPTAESSDGSTLLHSRFRGQEGIDIVRLLVEDGKADINKRRRSDGKTPLSLFVSAIAHDSSQGSDFVVRFIDEFRPDPTIADNNGDTPLHLAVSLHNGEQRVKVTDALLVSGARIDQRNRKGEMAIHVAKDMSTIELLVSRGADLEGQDGSGATPLMRRLASLGWQGKLRDVCRLLELGARLDTRDFSGRTLLHEAAGQTLGAYRKVADDPVQHLLSLGLDPRLVDYAGNTILHEFVQHPAQFSIRGRISAFEDLVRRGADPNAVNYAGQTLLHVLLSKQGLYDETIAAACEKSIIDAADKEGVRPIHIAANTSQRAVFQVMAAGADILAPTYEGLTPLHIAARGRQSNIVGMLLAAIKGAADDSDAAAAAIDAVDGRGRTPLYYACLSGRPESVALLLEAGAKVTPYTEKLLEACLAFEEEERVLSPKGKPTIPRSLADLKQPAYIHFSTRLDEILSMLVDHGLDLSGKASYGLTHLQRAMYHLDDSDLDHTVRCFFKMRAELVGGAHSGDPLLYPTGALSQRSTPFAHRWAEIRREAAAQVFEEMNLVSQVKGDPRRQERLLLELLARREFGLVEAAYKPGGCDPCLVTNEGWTLLHALVALGHASLLAKVATQDGVKQIDNVEWRKKQEQPENGEISHGNRGSILPLVLATCQREVPNMDVLRFLVEHMNASVDAAHLAYMYQSETGGYGYETGDSPLHVLARGENWWQVSEALPYLLSRKPDLEARSYNGETPLHRALDTLISGIGPFNKQAARLLVAAGADVNAVTKDGQTPLILARTDVELIQFLIVNGAKVTPKAVFAAIDNEQVQVLDAFLSSSGGVDPSTLRIKPSKTLKPKNSSVVDLYLRQSEKHALHQAALPLYRRFQSVEENEMYEMKANMMRTLMAHGASPWDKFRIFKPGILEQDQKTADPNHEDGEPPESEVQHVTVAHHVLRCNGIIEPFLELPGLDLEHRNHEGETLLLAACSNPGIFCRIVDLTAIAPAQIATATGTSQTQAAPYLIDYLLQRGADPTARDDNGRNALHRALSRIPHPRLGSASDLHAHFLSPFLSLLSKAPSLVNQADDKGQTPLHVALQAMVIGLMDSTADDSDDNNNKSTAPGLAGTIINRLLAAGADPRAVDSDGNTALHFAVRSLNVNRASPGVFRKLVALGLDVNARNARGETPLLFGALEGTGRQDEAASRLMGPMVQGPAAWAAPGRGNNIWQVLEEAGADFKAQDCEGRTLLHLAAESGRWWKEYKMLVGKGLNPLALDGRERTSLDVAAAYGNEEVLAMFEKEEANGKKIGEEGEEDDEVDDEN</sequence>
<feature type="repeat" description="ANK" evidence="3">
    <location>
        <begin position="575"/>
        <end position="607"/>
    </location>
</feature>
<organism evidence="6 7">
    <name type="scientific">Madurella mycetomatis</name>
    <dbReference type="NCBI Taxonomy" id="100816"/>
    <lineage>
        <taxon>Eukaryota</taxon>
        <taxon>Fungi</taxon>
        <taxon>Dikarya</taxon>
        <taxon>Ascomycota</taxon>
        <taxon>Pezizomycotina</taxon>
        <taxon>Sordariomycetes</taxon>
        <taxon>Sordariomycetidae</taxon>
        <taxon>Sordariales</taxon>
        <taxon>Sordariales incertae sedis</taxon>
        <taxon>Madurella</taxon>
    </lineage>
</organism>
<dbReference type="Pfam" id="PF24883">
    <property type="entry name" value="NPHP3_N"/>
    <property type="match status" value="1"/>
</dbReference>
<dbReference type="PANTHER" id="PTHR24123">
    <property type="entry name" value="ANKYRIN REPEAT-CONTAINING"/>
    <property type="match status" value="1"/>
</dbReference>
<dbReference type="InterPro" id="IPR036770">
    <property type="entry name" value="Ankyrin_rpt-contain_sf"/>
</dbReference>
<keyword evidence="7" id="KW-1185">Reference proteome</keyword>
<dbReference type="PROSITE" id="PS50088">
    <property type="entry name" value="ANK_REPEAT"/>
    <property type="match status" value="8"/>
</dbReference>
<evidence type="ECO:0000256" key="2">
    <source>
        <dbReference type="ARBA" id="ARBA00023043"/>
    </source>
</evidence>
<evidence type="ECO:0000256" key="4">
    <source>
        <dbReference type="SAM" id="MobiDB-lite"/>
    </source>
</evidence>
<feature type="repeat" description="ANK" evidence="3">
    <location>
        <begin position="655"/>
        <end position="687"/>
    </location>
</feature>
<reference evidence="6 7" key="1">
    <citation type="journal article" date="2016" name="Genome Announc.">
        <title>Genome Sequence of Madurella mycetomatis mm55, Isolated from a Human Mycetoma Case in Sudan.</title>
        <authorList>
            <person name="Smit S."/>
            <person name="Derks M.F."/>
            <person name="Bervoets S."/>
            <person name="Fahal A."/>
            <person name="van Leeuwen W."/>
            <person name="van Belkum A."/>
            <person name="van de Sande W.W."/>
        </authorList>
    </citation>
    <scope>NUCLEOTIDE SEQUENCE [LARGE SCALE GENOMIC DNA]</scope>
    <source>
        <strain evidence="7">mm55</strain>
    </source>
</reference>
<protein>
    <submittedName>
        <fullName evidence="6">Ankyrin-2</fullName>
    </submittedName>
</protein>
<evidence type="ECO:0000313" key="6">
    <source>
        <dbReference type="EMBL" id="KXX81619.1"/>
    </source>
</evidence>
<dbReference type="AlphaFoldDB" id="A0A175WDN8"/>
<feature type="repeat" description="ANK" evidence="3">
    <location>
        <begin position="926"/>
        <end position="962"/>
    </location>
</feature>
<dbReference type="Pfam" id="PF22939">
    <property type="entry name" value="WHD_GPIID"/>
    <property type="match status" value="1"/>
</dbReference>
<feature type="compositionally biased region" description="Acidic residues" evidence="4">
    <location>
        <begin position="2134"/>
        <end position="2145"/>
    </location>
</feature>
<dbReference type="PROSITE" id="PS50837">
    <property type="entry name" value="NACHT"/>
    <property type="match status" value="1"/>
</dbReference>
<dbReference type="Gene3D" id="1.25.40.20">
    <property type="entry name" value="Ankyrin repeat-containing domain"/>
    <property type="match status" value="8"/>
</dbReference>
<dbReference type="Pfam" id="PF13637">
    <property type="entry name" value="Ank_4"/>
    <property type="match status" value="1"/>
</dbReference>
<dbReference type="Pfam" id="PF00023">
    <property type="entry name" value="Ank"/>
    <property type="match status" value="3"/>
</dbReference>
<dbReference type="SUPFAM" id="SSF48403">
    <property type="entry name" value="Ankyrin repeat"/>
    <property type="match status" value="4"/>
</dbReference>
<dbReference type="InterPro" id="IPR051165">
    <property type="entry name" value="Multifunctional_ANK_Repeat"/>
</dbReference>
<dbReference type="PROSITE" id="PS50297">
    <property type="entry name" value="ANK_REP_REGION"/>
    <property type="match status" value="6"/>
</dbReference>
<feature type="repeat" description="ANK" evidence="3">
    <location>
        <begin position="1220"/>
        <end position="1252"/>
    </location>
</feature>
<evidence type="ECO:0000259" key="5">
    <source>
        <dbReference type="PROSITE" id="PS50837"/>
    </source>
</evidence>
<dbReference type="Pfam" id="PF12796">
    <property type="entry name" value="Ank_2"/>
    <property type="match status" value="2"/>
</dbReference>
<comment type="caution">
    <text evidence="6">The sequence shown here is derived from an EMBL/GenBank/DDBJ whole genome shotgun (WGS) entry which is preliminary data.</text>
</comment>
<dbReference type="InterPro" id="IPR027417">
    <property type="entry name" value="P-loop_NTPase"/>
</dbReference>
<dbReference type="InterPro" id="IPR002110">
    <property type="entry name" value="Ankyrin_rpt"/>
</dbReference>
<dbReference type="VEuPathDB" id="FungiDB:MMYC01_202226"/>
<evidence type="ECO:0000256" key="1">
    <source>
        <dbReference type="ARBA" id="ARBA00022737"/>
    </source>
</evidence>
<dbReference type="PANTHER" id="PTHR24123:SF33">
    <property type="entry name" value="PROTEIN HOS4"/>
    <property type="match status" value="1"/>
</dbReference>
<feature type="repeat" description="ANK" evidence="3">
    <location>
        <begin position="1969"/>
        <end position="2006"/>
    </location>
</feature>
<feature type="repeat" description="ANK" evidence="3">
    <location>
        <begin position="608"/>
        <end position="640"/>
    </location>
</feature>